<dbReference type="Pfam" id="PF26581">
    <property type="entry name" value="WIT1_2_N"/>
    <property type="match status" value="1"/>
</dbReference>
<dbReference type="ExpressionAtlas" id="A0A3L6DLL9">
    <property type="expression patterns" value="baseline and differential"/>
</dbReference>
<feature type="compositionally biased region" description="Basic and acidic residues" evidence="2">
    <location>
        <begin position="859"/>
        <end position="870"/>
    </location>
</feature>
<feature type="coiled-coil region" evidence="1">
    <location>
        <begin position="577"/>
        <end position="808"/>
    </location>
</feature>
<evidence type="ECO:0000256" key="3">
    <source>
        <dbReference type="SAM" id="Phobius"/>
    </source>
</evidence>
<keyword evidence="3" id="KW-0812">Transmembrane</keyword>
<proteinExistence type="predicted"/>
<dbReference type="AlphaFoldDB" id="A0A3L6DLL9"/>
<dbReference type="EMBL" id="NCVQ01000009">
    <property type="protein sequence ID" value="PWZ09409.1"/>
    <property type="molecule type" value="Genomic_DNA"/>
</dbReference>
<evidence type="ECO:0000313" key="7">
    <source>
        <dbReference type="Proteomes" id="UP000251960"/>
    </source>
</evidence>
<comment type="caution">
    <text evidence="5">The sequence shown here is derived from an EMBL/GenBank/DDBJ whole genome shotgun (WGS) entry which is preliminary data.</text>
</comment>
<evidence type="ECO:0000259" key="4">
    <source>
        <dbReference type="Pfam" id="PF26581"/>
    </source>
</evidence>
<dbReference type="Gene3D" id="2.40.50.140">
    <property type="entry name" value="Nucleic acid-binding proteins"/>
    <property type="match status" value="1"/>
</dbReference>
<evidence type="ECO:0000313" key="6">
    <source>
        <dbReference type="EMBL" id="PWZ09410.1"/>
    </source>
</evidence>
<dbReference type="InterPro" id="IPR012340">
    <property type="entry name" value="NA-bd_OB-fold"/>
</dbReference>
<name>A0A3L6DLL9_MAIZE</name>
<feature type="domain" description="WIT1/2 N-terminal helical bundle" evidence="4">
    <location>
        <begin position="289"/>
        <end position="420"/>
    </location>
</feature>
<feature type="coiled-coil region" evidence="1">
    <location>
        <begin position="357"/>
        <end position="418"/>
    </location>
</feature>
<dbReference type="InterPro" id="IPR058610">
    <property type="entry name" value="WIT1_2_N"/>
</dbReference>
<keyword evidence="3" id="KW-0472">Membrane</keyword>
<feature type="region of interest" description="Disordered" evidence="2">
    <location>
        <begin position="823"/>
        <end position="885"/>
    </location>
</feature>
<dbReference type="InterPro" id="IPR039976">
    <property type="entry name" value="WIT1/WIT2"/>
</dbReference>
<feature type="transmembrane region" description="Helical" evidence="3">
    <location>
        <begin position="904"/>
        <end position="922"/>
    </location>
</feature>
<evidence type="ECO:0000256" key="2">
    <source>
        <dbReference type="SAM" id="MobiDB-lite"/>
    </source>
</evidence>
<dbReference type="SUPFAM" id="SSF50249">
    <property type="entry name" value="Nucleic acid-binding proteins"/>
    <property type="match status" value="1"/>
</dbReference>
<gene>
    <name evidence="5" type="ORF">Zm00014a_012302</name>
</gene>
<sequence>MACGVVAADFGSECGVYLSGGSACRWYFNPTILEAEPYHTSQQTRTIALQLPHALNHPPTIEHKQAVESKSLYDLIRINPYDFLEIGYECTVTITEIPVENKWWYSACTKCFKASTPQNTVYHCNDYNWDKYTFRVTIDDQSFFQQNNHPNVLRINSIVTAHGRQQSLPVQAQNLEQQGPSTPPNTSKLKLFKDSPSKLSMTTSTVVAKKLLYPTNDGTTKPPTNIDITDAENDDIDEGNIEQHIVSVGPMCRTAGVRTTIMDTVIYKHDDISQEGTLPFGETMNMGGSNVEILTRIELDIAFASEKLLNLEMLVMEIARQATDFEPSTLEDESISSEIAENALELDILYGILDAEVKELHNLISSLQADVKSIEHEVYEEESGGKVKTRMDAAKLSLKQMQELIADIQNESAKFEKVVEFSQDKEGTIEAVGCDNDHLSYQTGAQTEDQHRNVLHMLEQSIASEIDLEKKLSDSISVIEDLRLKLHHQEEEIYFLEESTETVSGRMFEAENASELLFGTSKELINRLNNMQFHVSEQKCTEDDLKSKLEQSLTKLSFLENSPEKVEKGSNKAGAGSPSLQDKIQELEKQLNESNLQLQLALASAETKQEEQNALQSELSTLENTIKNIKDDVSRAESRAQNAEIRCMELTVANIELNGELNALKSEKSDKASLLEKKLTESNTQLEHAKAAVDAIVEQQGMLKCTMSDMEHIIEDLKGKVSKTETRAECAESKCTLLTDTNLELSEELAFLRGQVESLENSLREANHAKVSTAKDIGVKTKIITDLVRKLALERERLHLQIATLTKKNKMLVKKRAEGINGSIKMSKKGTSNHTEFQSTQKAEEICPDSLPSQTVVEKPSDPIDNDESKNQSAEVSTSEDDSIREDIHETVRTIEPSLLNRKYIFMAFLVLLAAAVVFLLHEDGSPA</sequence>
<accession>A0A3L6DLC2</accession>
<reference evidence="5 7" key="1">
    <citation type="journal article" date="2018" name="Nat. Genet.">
        <title>Extensive intraspecific gene order and gene structural variations between Mo17 and other maize genomes.</title>
        <authorList>
            <person name="Sun S."/>
            <person name="Zhou Y."/>
            <person name="Chen J."/>
            <person name="Shi J."/>
            <person name="Zhao H."/>
            <person name="Zhao H."/>
            <person name="Song W."/>
            <person name="Zhang M."/>
            <person name="Cui Y."/>
            <person name="Dong X."/>
            <person name="Liu H."/>
            <person name="Ma X."/>
            <person name="Jiao Y."/>
            <person name="Wang B."/>
            <person name="Wei X."/>
            <person name="Stein J.C."/>
            <person name="Glaubitz J.C."/>
            <person name="Lu F."/>
            <person name="Yu G."/>
            <person name="Liang C."/>
            <person name="Fengler K."/>
            <person name="Li B."/>
            <person name="Rafalski A."/>
            <person name="Schnable P.S."/>
            <person name="Ware D.H."/>
            <person name="Buckler E.S."/>
            <person name="Lai J."/>
        </authorList>
    </citation>
    <scope>NUCLEOTIDE SEQUENCE [LARGE SCALE GENOMIC DNA]</scope>
    <source>
        <strain evidence="7">cv. Missouri 17</strain>
        <tissue evidence="5">Seedling</tissue>
    </source>
</reference>
<dbReference type="SUPFAM" id="SSF57997">
    <property type="entry name" value="Tropomyosin"/>
    <property type="match status" value="1"/>
</dbReference>
<dbReference type="PANTHER" id="PTHR35705:SF1">
    <property type="entry name" value="WPP DOMAIN-INTERACTING TAIL-ANCHORED PROTEIN 1"/>
    <property type="match status" value="1"/>
</dbReference>
<protein>
    <submittedName>
        <fullName evidence="6">WPP domain-interacting tail-anchored protein 1</fullName>
    </submittedName>
</protein>
<keyword evidence="1" id="KW-0175">Coiled coil</keyword>
<organism evidence="5">
    <name type="scientific">Zea mays</name>
    <name type="common">Maize</name>
    <dbReference type="NCBI Taxonomy" id="4577"/>
    <lineage>
        <taxon>Eukaryota</taxon>
        <taxon>Viridiplantae</taxon>
        <taxon>Streptophyta</taxon>
        <taxon>Embryophyta</taxon>
        <taxon>Tracheophyta</taxon>
        <taxon>Spermatophyta</taxon>
        <taxon>Magnoliopsida</taxon>
        <taxon>Liliopsida</taxon>
        <taxon>Poales</taxon>
        <taxon>Poaceae</taxon>
        <taxon>PACMAD clade</taxon>
        <taxon>Panicoideae</taxon>
        <taxon>Andropogonodae</taxon>
        <taxon>Andropogoneae</taxon>
        <taxon>Tripsacinae</taxon>
        <taxon>Zea</taxon>
    </lineage>
</organism>
<accession>A0A3L6DLL9</accession>
<dbReference type="PANTHER" id="PTHR35705">
    <property type="entry name" value="WPP DOMAIN-INTERACTING TAIL-ANCHORED PROTEIN 1"/>
    <property type="match status" value="1"/>
</dbReference>
<feature type="compositionally biased region" description="Polar residues" evidence="2">
    <location>
        <begin position="829"/>
        <end position="841"/>
    </location>
</feature>
<dbReference type="EMBL" id="NCVQ01000009">
    <property type="protein sequence ID" value="PWZ09410.1"/>
    <property type="molecule type" value="Genomic_DNA"/>
</dbReference>
<evidence type="ECO:0000256" key="1">
    <source>
        <dbReference type="SAM" id="Coils"/>
    </source>
</evidence>
<evidence type="ECO:0000313" key="5">
    <source>
        <dbReference type="EMBL" id="PWZ09409.1"/>
    </source>
</evidence>
<keyword evidence="3" id="KW-1133">Transmembrane helix</keyword>
<dbReference type="Proteomes" id="UP000251960">
    <property type="component" value="Chromosome 8"/>
</dbReference>